<keyword evidence="2" id="KW-1185">Reference proteome</keyword>
<reference evidence="1" key="2">
    <citation type="journal article" date="2023" name="Int. J. Mol. Sci.">
        <title>De Novo Assembly and Annotation of 11 Diverse Shrub Willow (Salix) Genomes Reveals Novel Gene Organization in Sex-Linked Regions.</title>
        <authorList>
            <person name="Hyden B."/>
            <person name="Feng K."/>
            <person name="Yates T.B."/>
            <person name="Jawdy S."/>
            <person name="Cereghino C."/>
            <person name="Smart L.B."/>
            <person name="Muchero W."/>
        </authorList>
    </citation>
    <scope>NUCLEOTIDE SEQUENCE</scope>
    <source>
        <tissue evidence="1">Shoot tip</tissue>
    </source>
</reference>
<evidence type="ECO:0000313" key="1">
    <source>
        <dbReference type="EMBL" id="KAJ6354511.1"/>
    </source>
</evidence>
<gene>
    <name evidence="1" type="ORF">OIU77_005174</name>
</gene>
<dbReference type="EMBL" id="JAPFFI010000017">
    <property type="protein sequence ID" value="KAJ6354511.1"/>
    <property type="molecule type" value="Genomic_DNA"/>
</dbReference>
<dbReference type="Proteomes" id="UP001141253">
    <property type="component" value="Chromosome 18"/>
</dbReference>
<sequence length="56" mass="6735">MPRVVQPPDLGTQLLFLYCFNSIQFDRKSPSPRFVDQLSDYFRQRRIHLVSFLTLF</sequence>
<proteinExistence type="predicted"/>
<protein>
    <submittedName>
        <fullName evidence="1">Uncharacterized protein</fullName>
    </submittedName>
</protein>
<comment type="caution">
    <text evidence="1">The sequence shown here is derived from an EMBL/GenBank/DDBJ whole genome shotgun (WGS) entry which is preliminary data.</text>
</comment>
<reference evidence="1" key="1">
    <citation type="submission" date="2022-10" db="EMBL/GenBank/DDBJ databases">
        <authorList>
            <person name="Hyden B.L."/>
            <person name="Feng K."/>
            <person name="Yates T."/>
            <person name="Jawdy S."/>
            <person name="Smart L.B."/>
            <person name="Muchero W."/>
        </authorList>
    </citation>
    <scope>NUCLEOTIDE SEQUENCE</scope>
    <source>
        <tissue evidence="1">Shoot tip</tissue>
    </source>
</reference>
<organism evidence="1 2">
    <name type="scientific">Salix suchowensis</name>
    <dbReference type="NCBI Taxonomy" id="1278906"/>
    <lineage>
        <taxon>Eukaryota</taxon>
        <taxon>Viridiplantae</taxon>
        <taxon>Streptophyta</taxon>
        <taxon>Embryophyta</taxon>
        <taxon>Tracheophyta</taxon>
        <taxon>Spermatophyta</taxon>
        <taxon>Magnoliopsida</taxon>
        <taxon>eudicotyledons</taxon>
        <taxon>Gunneridae</taxon>
        <taxon>Pentapetalae</taxon>
        <taxon>rosids</taxon>
        <taxon>fabids</taxon>
        <taxon>Malpighiales</taxon>
        <taxon>Salicaceae</taxon>
        <taxon>Saliceae</taxon>
        <taxon>Salix</taxon>
    </lineage>
</organism>
<accession>A0ABQ9ANJ0</accession>
<name>A0ABQ9ANJ0_9ROSI</name>
<evidence type="ECO:0000313" key="2">
    <source>
        <dbReference type="Proteomes" id="UP001141253"/>
    </source>
</evidence>